<dbReference type="EMBL" id="OZ034819">
    <property type="protein sequence ID" value="CAL1395419.1"/>
    <property type="molecule type" value="Genomic_DNA"/>
</dbReference>
<protein>
    <submittedName>
        <fullName evidence="2">Uncharacterized protein</fullName>
    </submittedName>
</protein>
<feature type="compositionally biased region" description="Basic and acidic residues" evidence="1">
    <location>
        <begin position="62"/>
        <end position="75"/>
    </location>
</feature>
<sequence>MSADVVPPAGGKSSSPPPPEVVAGQRRPPTESSSPNTKGHREAQHTKKRAKPTAPNSQVEPEGVHHREETADRRSPPLSPRPTSGRRGRGQLEDFLAARAA</sequence>
<evidence type="ECO:0000256" key="1">
    <source>
        <dbReference type="SAM" id="MobiDB-lite"/>
    </source>
</evidence>
<dbReference type="AlphaFoldDB" id="A0AAV2FAW4"/>
<accession>A0AAV2FAW4</accession>
<reference evidence="2 3" key="1">
    <citation type="submission" date="2024-04" db="EMBL/GenBank/DDBJ databases">
        <authorList>
            <person name="Fracassetti M."/>
        </authorList>
    </citation>
    <scope>NUCLEOTIDE SEQUENCE [LARGE SCALE GENOMIC DNA]</scope>
</reference>
<evidence type="ECO:0000313" key="3">
    <source>
        <dbReference type="Proteomes" id="UP001497516"/>
    </source>
</evidence>
<gene>
    <name evidence="2" type="ORF">LTRI10_LOCUS35853</name>
</gene>
<evidence type="ECO:0000313" key="2">
    <source>
        <dbReference type="EMBL" id="CAL1395419.1"/>
    </source>
</evidence>
<keyword evidence="3" id="KW-1185">Reference proteome</keyword>
<dbReference type="Proteomes" id="UP001497516">
    <property type="component" value="Chromosome 6"/>
</dbReference>
<feature type="region of interest" description="Disordered" evidence="1">
    <location>
        <begin position="1"/>
        <end position="101"/>
    </location>
</feature>
<feature type="compositionally biased region" description="Low complexity" evidence="1">
    <location>
        <begin position="1"/>
        <end position="14"/>
    </location>
</feature>
<proteinExistence type="predicted"/>
<name>A0AAV2FAW4_9ROSI</name>
<organism evidence="2 3">
    <name type="scientific">Linum trigynum</name>
    <dbReference type="NCBI Taxonomy" id="586398"/>
    <lineage>
        <taxon>Eukaryota</taxon>
        <taxon>Viridiplantae</taxon>
        <taxon>Streptophyta</taxon>
        <taxon>Embryophyta</taxon>
        <taxon>Tracheophyta</taxon>
        <taxon>Spermatophyta</taxon>
        <taxon>Magnoliopsida</taxon>
        <taxon>eudicotyledons</taxon>
        <taxon>Gunneridae</taxon>
        <taxon>Pentapetalae</taxon>
        <taxon>rosids</taxon>
        <taxon>fabids</taxon>
        <taxon>Malpighiales</taxon>
        <taxon>Linaceae</taxon>
        <taxon>Linum</taxon>
    </lineage>
</organism>